<feature type="transmembrane region" description="Helical" evidence="4">
    <location>
        <begin position="464"/>
        <end position="483"/>
    </location>
</feature>
<sequence>MSAVMSGAVPHTGRAGWLDKERTIAAPGFNRWLVPPAALAIHLCIGMAYGFSVFWLPLSKAIGVQAAQTCAKDMSLWAELFTTSCDWRISSLGWIYTLFFVLLGSSAALWGGWLERAGPRKAGVVAALCWCGGMVVSALGVHLHQLWLMWLGSGLIGGIGLGLGYISPVSTLIKWFPDRRGMATGMAIMGFGGGAMIGSPLAAELMKVFAGPTSVGVVPTLLVMAAVYVVFMMGGALGYRVPPSGWAPEGWQAPAASTGSAMITRQHVHVSKVWGIPQFWLVWLVLCMNVSAGIGVIGMASPMLQEIFGGHLIGVDLRYGDLDKAQLAAIAGVAAGFTALLSLFNIGGRFVWASLSDRLGRKTTYVVFFVLGGLLYASVPSSAAAGQLVLFVGALCLILSMYGGGFATVPAYLADLFGTQMVGAIHGRLLTAWATAGILGPVVVNYMRDYQLALGLPREQVYNQTMYILVGMLALGLVCNLMIRPVAARHFMSDAELAHEKRLAHDRAAAAEVGPGTMTFHRTSTAVVVLAWAAVGLPLAWGIWRTLLSVAKMVH</sequence>
<feature type="transmembrane region" description="Helical" evidence="4">
    <location>
        <begin position="389"/>
        <end position="413"/>
    </location>
</feature>
<feature type="transmembrane region" description="Helical" evidence="4">
    <location>
        <begin position="181"/>
        <end position="203"/>
    </location>
</feature>
<feature type="transmembrane region" description="Helical" evidence="4">
    <location>
        <begin position="122"/>
        <end position="141"/>
    </location>
</feature>
<feature type="transmembrane region" description="Helical" evidence="4">
    <location>
        <begin position="209"/>
        <end position="231"/>
    </location>
</feature>
<dbReference type="InterPro" id="IPR036259">
    <property type="entry name" value="MFS_trans_sf"/>
</dbReference>
<dbReference type="Pfam" id="PF07690">
    <property type="entry name" value="MFS_1"/>
    <property type="match status" value="1"/>
</dbReference>
<dbReference type="SUPFAM" id="SSF103473">
    <property type="entry name" value="MFS general substrate transporter"/>
    <property type="match status" value="1"/>
</dbReference>
<dbReference type="PROSITE" id="PS50850">
    <property type="entry name" value="MFS"/>
    <property type="match status" value="1"/>
</dbReference>
<organism evidence="6 7">
    <name type="scientific">Pseudaquabacterium rugosum</name>
    <dbReference type="NCBI Taxonomy" id="2984194"/>
    <lineage>
        <taxon>Bacteria</taxon>
        <taxon>Pseudomonadati</taxon>
        <taxon>Pseudomonadota</taxon>
        <taxon>Betaproteobacteria</taxon>
        <taxon>Burkholderiales</taxon>
        <taxon>Sphaerotilaceae</taxon>
        <taxon>Pseudaquabacterium</taxon>
    </lineage>
</organism>
<feature type="transmembrane region" description="Helical" evidence="4">
    <location>
        <begin position="364"/>
        <end position="383"/>
    </location>
</feature>
<feature type="transmembrane region" description="Helical" evidence="4">
    <location>
        <begin position="32"/>
        <end position="56"/>
    </location>
</feature>
<evidence type="ECO:0000313" key="7">
    <source>
        <dbReference type="Proteomes" id="UP001368500"/>
    </source>
</evidence>
<accession>A0ABU9BAP5</accession>
<evidence type="ECO:0000313" key="6">
    <source>
        <dbReference type="EMBL" id="MEK8026204.1"/>
    </source>
</evidence>
<dbReference type="EMBL" id="JBBUTF010000007">
    <property type="protein sequence ID" value="MEK8026204.1"/>
    <property type="molecule type" value="Genomic_DNA"/>
</dbReference>
<dbReference type="Gene3D" id="1.20.1250.20">
    <property type="entry name" value="MFS general substrate transporter like domains"/>
    <property type="match status" value="2"/>
</dbReference>
<dbReference type="InterPro" id="IPR011701">
    <property type="entry name" value="MFS"/>
</dbReference>
<gene>
    <name evidence="6" type="ORF">AACH11_09560</name>
</gene>
<reference evidence="6 7" key="1">
    <citation type="submission" date="2024-04" db="EMBL/GenBank/DDBJ databases">
        <title>Novel species of the genus Ideonella isolated from streams.</title>
        <authorList>
            <person name="Lu H."/>
        </authorList>
    </citation>
    <scope>NUCLEOTIDE SEQUENCE [LARGE SCALE GENOMIC DNA]</scope>
    <source>
        <strain evidence="6 7">BYS139W</strain>
    </source>
</reference>
<feature type="transmembrane region" description="Helical" evidence="4">
    <location>
        <begin position="327"/>
        <end position="352"/>
    </location>
</feature>
<dbReference type="InterPro" id="IPR020846">
    <property type="entry name" value="MFS_dom"/>
</dbReference>
<evidence type="ECO:0000256" key="3">
    <source>
        <dbReference type="ARBA" id="ARBA00023136"/>
    </source>
</evidence>
<evidence type="ECO:0000256" key="1">
    <source>
        <dbReference type="ARBA" id="ARBA00022692"/>
    </source>
</evidence>
<keyword evidence="7" id="KW-1185">Reference proteome</keyword>
<evidence type="ECO:0000256" key="2">
    <source>
        <dbReference type="ARBA" id="ARBA00022989"/>
    </source>
</evidence>
<dbReference type="InterPro" id="IPR050327">
    <property type="entry name" value="Proton-linked_MCT"/>
</dbReference>
<feature type="transmembrane region" description="Helical" evidence="4">
    <location>
        <begin position="425"/>
        <end position="444"/>
    </location>
</feature>
<name>A0ABU9BAP5_9BURK</name>
<feature type="transmembrane region" description="Helical" evidence="4">
    <location>
        <begin position="147"/>
        <end position="169"/>
    </location>
</feature>
<keyword evidence="1 4" id="KW-0812">Transmembrane</keyword>
<dbReference type="Proteomes" id="UP001368500">
    <property type="component" value="Unassembled WGS sequence"/>
</dbReference>
<keyword evidence="3 4" id="KW-0472">Membrane</keyword>
<feature type="transmembrane region" description="Helical" evidence="4">
    <location>
        <begin position="279"/>
        <end position="300"/>
    </location>
</feature>
<protein>
    <submittedName>
        <fullName evidence="6">OFA family MFS transporter</fullName>
    </submittedName>
</protein>
<feature type="transmembrane region" description="Helical" evidence="4">
    <location>
        <begin position="526"/>
        <end position="544"/>
    </location>
</feature>
<dbReference type="CDD" id="cd17353">
    <property type="entry name" value="MFS_OFA_like"/>
    <property type="match status" value="1"/>
</dbReference>
<feature type="domain" description="Major facilitator superfamily (MFS) profile" evidence="5">
    <location>
        <begin position="38"/>
        <end position="488"/>
    </location>
</feature>
<comment type="caution">
    <text evidence="6">The sequence shown here is derived from an EMBL/GenBank/DDBJ whole genome shotgun (WGS) entry which is preliminary data.</text>
</comment>
<feature type="transmembrane region" description="Helical" evidence="4">
    <location>
        <begin position="91"/>
        <end position="110"/>
    </location>
</feature>
<dbReference type="PANTHER" id="PTHR11360">
    <property type="entry name" value="MONOCARBOXYLATE TRANSPORTER"/>
    <property type="match status" value="1"/>
</dbReference>
<dbReference type="PANTHER" id="PTHR11360:SF317">
    <property type="entry name" value="MAJOR FACILITATOR SUPERFAMILY (MFS) PROFILE DOMAIN-CONTAINING PROTEIN-RELATED"/>
    <property type="match status" value="1"/>
</dbReference>
<keyword evidence="2 4" id="KW-1133">Transmembrane helix</keyword>
<dbReference type="RefSeq" id="WP_341373985.1">
    <property type="nucleotide sequence ID" value="NZ_JBBUTF010000007.1"/>
</dbReference>
<evidence type="ECO:0000259" key="5">
    <source>
        <dbReference type="PROSITE" id="PS50850"/>
    </source>
</evidence>
<proteinExistence type="predicted"/>
<evidence type="ECO:0000256" key="4">
    <source>
        <dbReference type="SAM" id="Phobius"/>
    </source>
</evidence>